<dbReference type="SMART" id="SM00449">
    <property type="entry name" value="SPRY"/>
    <property type="match status" value="1"/>
</dbReference>
<dbReference type="Proteomes" id="UP000887572">
    <property type="component" value="Unplaced"/>
</dbReference>
<sequence>MAILTNSINEGEQITADPEHWCATFSHSNSSVHFFSGQHRNRNIENFVEILKSNKWCRCEPFRILGSIVLFVFIIYMCHRLNEQKENTDALIMLQKQMDDSSNAVLNNLSGKSLIRQQNRWDSSECHEGLALVWPERLIVQFTAGNNDAFRSVFAERPIPKGNFGVFYYEVKIIGNGYGILIGLATKKMPLDEVVGHYEGTYAYGSYGLFWGQRFAYGGNFAPKFGDGDIIGCGVNLATRQMIYTKNGKPLYTGNLFVDLAADLFDFFPCVSMFNHTDKIEANFGPKFKYNAFWL</sequence>
<dbReference type="InterPro" id="IPR044736">
    <property type="entry name" value="Gid1/RanBPM/SPLA_SPRY"/>
</dbReference>
<dbReference type="SUPFAM" id="SSF49899">
    <property type="entry name" value="Concanavalin A-like lectins/glucanases"/>
    <property type="match status" value="1"/>
</dbReference>
<dbReference type="InterPro" id="IPR003877">
    <property type="entry name" value="SPRY_dom"/>
</dbReference>
<evidence type="ECO:0000313" key="2">
    <source>
        <dbReference type="Proteomes" id="UP000887572"/>
    </source>
</evidence>
<accession>A0A914IDT7</accession>
<proteinExistence type="predicted"/>
<evidence type="ECO:0000313" key="3">
    <source>
        <dbReference type="WBParaSite" id="Gr19_v10_g8962.t1"/>
    </source>
</evidence>
<protein>
    <submittedName>
        <fullName evidence="3">B30.2/SPRY domain-containing protein</fullName>
    </submittedName>
</protein>
<dbReference type="AlphaFoldDB" id="A0A914IDT7"/>
<dbReference type="InterPro" id="IPR001870">
    <property type="entry name" value="B30.2/SPRY"/>
</dbReference>
<reference evidence="3" key="1">
    <citation type="submission" date="2022-11" db="UniProtKB">
        <authorList>
            <consortium name="WormBaseParasite"/>
        </authorList>
    </citation>
    <scope>IDENTIFICATION</scope>
</reference>
<feature type="domain" description="B30.2/SPRY" evidence="1">
    <location>
        <begin position="99"/>
        <end position="289"/>
    </location>
</feature>
<dbReference type="CDD" id="cd12885">
    <property type="entry name" value="SPRY_RanBP_like"/>
    <property type="match status" value="1"/>
</dbReference>
<dbReference type="Pfam" id="PF00622">
    <property type="entry name" value="SPRY"/>
    <property type="match status" value="1"/>
</dbReference>
<keyword evidence="2" id="KW-1185">Reference proteome</keyword>
<dbReference type="Gene3D" id="2.60.120.920">
    <property type="match status" value="1"/>
</dbReference>
<name>A0A914IDT7_GLORO</name>
<organism evidence="2 3">
    <name type="scientific">Globodera rostochiensis</name>
    <name type="common">Golden nematode worm</name>
    <name type="synonym">Heterodera rostochiensis</name>
    <dbReference type="NCBI Taxonomy" id="31243"/>
    <lineage>
        <taxon>Eukaryota</taxon>
        <taxon>Metazoa</taxon>
        <taxon>Ecdysozoa</taxon>
        <taxon>Nematoda</taxon>
        <taxon>Chromadorea</taxon>
        <taxon>Rhabditida</taxon>
        <taxon>Tylenchina</taxon>
        <taxon>Tylenchomorpha</taxon>
        <taxon>Tylenchoidea</taxon>
        <taxon>Heteroderidae</taxon>
        <taxon>Heteroderinae</taxon>
        <taxon>Globodera</taxon>
    </lineage>
</organism>
<dbReference type="PROSITE" id="PS50188">
    <property type="entry name" value="B302_SPRY"/>
    <property type="match status" value="1"/>
</dbReference>
<dbReference type="InterPro" id="IPR043136">
    <property type="entry name" value="B30.2/SPRY_sf"/>
</dbReference>
<dbReference type="InterPro" id="IPR013320">
    <property type="entry name" value="ConA-like_dom_sf"/>
</dbReference>
<dbReference type="WBParaSite" id="Gr19_v10_g8962.t1">
    <property type="protein sequence ID" value="Gr19_v10_g8962.t1"/>
    <property type="gene ID" value="Gr19_v10_g8962"/>
</dbReference>
<evidence type="ECO:0000259" key="1">
    <source>
        <dbReference type="PROSITE" id="PS50188"/>
    </source>
</evidence>